<dbReference type="EMBL" id="CP064942">
    <property type="protein sequence ID" value="QPH54777.1"/>
    <property type="molecule type" value="Genomic_DNA"/>
</dbReference>
<proteinExistence type="predicted"/>
<dbReference type="KEGG" id="poz:I0K15_03090"/>
<dbReference type="AlphaFoldDB" id="A0A7S9LT60"/>
<sequence>MMRLAVFLLLSCYVLIGLFVLSIAPTSLGAPFFLGCLAVGSAVVWRMTGRISAI</sequence>
<organism evidence="1 2">
    <name type="scientific">Pontivivens ytuae</name>
    <dbReference type="NCBI Taxonomy" id="2789856"/>
    <lineage>
        <taxon>Bacteria</taxon>
        <taxon>Pseudomonadati</taxon>
        <taxon>Pseudomonadota</taxon>
        <taxon>Alphaproteobacteria</taxon>
        <taxon>Rhodobacterales</taxon>
        <taxon>Paracoccaceae</taxon>
        <taxon>Pontivivens</taxon>
    </lineage>
</organism>
<evidence type="ECO:0000313" key="2">
    <source>
        <dbReference type="Proteomes" id="UP000594800"/>
    </source>
</evidence>
<dbReference type="Proteomes" id="UP000594800">
    <property type="component" value="Chromosome"/>
</dbReference>
<evidence type="ECO:0000313" key="1">
    <source>
        <dbReference type="EMBL" id="QPH54777.1"/>
    </source>
</evidence>
<protein>
    <submittedName>
        <fullName evidence="1">Uncharacterized protein</fullName>
    </submittedName>
</protein>
<name>A0A7S9LT60_9RHOB</name>
<accession>A0A7S9LT60</accession>
<dbReference type="RefSeq" id="WP_196103980.1">
    <property type="nucleotide sequence ID" value="NZ_CP064942.1"/>
</dbReference>
<keyword evidence="2" id="KW-1185">Reference proteome</keyword>
<gene>
    <name evidence="1" type="ORF">I0K15_03090</name>
</gene>
<reference evidence="1 2" key="1">
    <citation type="submission" date="2020-11" db="EMBL/GenBank/DDBJ databases">
        <title>Description of Pontivivens ytuae sp. nov. isolated from deep sea sediment of Mariana Trench.</title>
        <authorList>
            <person name="Wang Z."/>
            <person name="Sun Q.-L."/>
            <person name="Xu X.-D."/>
            <person name="Tang Y.-Z."/>
            <person name="Zhang J."/>
        </authorList>
    </citation>
    <scope>NUCLEOTIDE SEQUENCE [LARGE SCALE GENOMIC DNA]</scope>
    <source>
        <strain evidence="1 2">MT2928</strain>
    </source>
</reference>